<evidence type="ECO:0000256" key="9">
    <source>
        <dbReference type="ARBA" id="ARBA00022989"/>
    </source>
</evidence>
<evidence type="ECO:0000256" key="8">
    <source>
        <dbReference type="ARBA" id="ARBA00022927"/>
    </source>
</evidence>
<evidence type="ECO:0000313" key="13">
    <source>
        <dbReference type="EMBL" id="KAK9680471.1"/>
    </source>
</evidence>
<sequence>MRLSNVLLRFYVKGDILTSVCRGRYYIQYKMGLSRQEVNLRRLLAKCELLIKNNQKEDERFPKYINSLEEMIKEIKSQSIPNDNIPDYIKRIKSLKFQLGMISDEELAAENSEKQNLNSREELFEVRKRNVGKTDHSGDLDQVLNFHQNMHEKIAEEMLELTSSLKEHTTLANKIIKKDTETIGRSQLTQLTDHNFSKLKVESDKLSEHSKRAWKCWMWVLLVIVMVVFINMVLFMKVMKKK</sequence>
<name>A0AAW1HV04_POPJA</name>
<comment type="caution">
    <text evidence="13">The sequence shown here is derived from an EMBL/GenBank/DDBJ whole genome shotgun (WGS) entry which is preliminary data.</text>
</comment>
<organism evidence="13 14">
    <name type="scientific">Popillia japonica</name>
    <name type="common">Japanese beetle</name>
    <dbReference type="NCBI Taxonomy" id="7064"/>
    <lineage>
        <taxon>Eukaryota</taxon>
        <taxon>Metazoa</taxon>
        <taxon>Ecdysozoa</taxon>
        <taxon>Arthropoda</taxon>
        <taxon>Hexapoda</taxon>
        <taxon>Insecta</taxon>
        <taxon>Pterygota</taxon>
        <taxon>Neoptera</taxon>
        <taxon>Endopterygota</taxon>
        <taxon>Coleoptera</taxon>
        <taxon>Polyphaga</taxon>
        <taxon>Scarabaeiformia</taxon>
        <taxon>Scarabaeidae</taxon>
        <taxon>Rutelinae</taxon>
        <taxon>Popillia</taxon>
    </lineage>
</organism>
<dbReference type="PANTHER" id="PTHR13050">
    <property type="entry name" value="USE1-LIKE PROTEIN"/>
    <property type="match status" value="1"/>
</dbReference>
<keyword evidence="4" id="KW-0813">Transport</keyword>
<dbReference type="AlphaFoldDB" id="A0AAW1HV04"/>
<evidence type="ECO:0000256" key="7">
    <source>
        <dbReference type="ARBA" id="ARBA00022892"/>
    </source>
</evidence>
<keyword evidence="10 12" id="KW-0472">Membrane</keyword>
<dbReference type="CDD" id="cd15860">
    <property type="entry name" value="SNARE_USE1"/>
    <property type="match status" value="1"/>
</dbReference>
<comment type="similarity">
    <text evidence="2">Belongs to the USE1 family.</text>
</comment>
<evidence type="ECO:0000256" key="11">
    <source>
        <dbReference type="ARBA" id="ARBA00032711"/>
    </source>
</evidence>
<keyword evidence="14" id="KW-1185">Reference proteome</keyword>
<evidence type="ECO:0000256" key="3">
    <source>
        <dbReference type="ARBA" id="ARBA00015843"/>
    </source>
</evidence>
<dbReference type="GO" id="GO:0005789">
    <property type="term" value="C:endoplasmic reticulum membrane"/>
    <property type="evidence" value="ECO:0007669"/>
    <property type="project" value="UniProtKB-SubCell"/>
</dbReference>
<dbReference type="GO" id="GO:0015031">
    <property type="term" value="P:protein transport"/>
    <property type="evidence" value="ECO:0007669"/>
    <property type="project" value="UniProtKB-KW"/>
</dbReference>
<evidence type="ECO:0000256" key="12">
    <source>
        <dbReference type="SAM" id="Phobius"/>
    </source>
</evidence>
<comment type="subcellular location">
    <subcellularLocation>
        <location evidence="1">Endoplasmic reticulum membrane</location>
        <topology evidence="1">Single-pass type IV membrane protein</topology>
    </subcellularLocation>
</comment>
<evidence type="ECO:0000256" key="10">
    <source>
        <dbReference type="ARBA" id="ARBA00023136"/>
    </source>
</evidence>
<evidence type="ECO:0000313" key="14">
    <source>
        <dbReference type="Proteomes" id="UP001458880"/>
    </source>
</evidence>
<keyword evidence="7" id="KW-0931">ER-Golgi transport</keyword>
<evidence type="ECO:0000256" key="4">
    <source>
        <dbReference type="ARBA" id="ARBA00022448"/>
    </source>
</evidence>
<accession>A0AAW1HV04</accession>
<keyword evidence="8" id="KW-0653">Protein transport</keyword>
<keyword evidence="6" id="KW-0256">Endoplasmic reticulum</keyword>
<reference evidence="13 14" key="1">
    <citation type="journal article" date="2024" name="BMC Genomics">
        <title>De novo assembly and annotation of Popillia japonica's genome with initial clues to its potential as an invasive pest.</title>
        <authorList>
            <person name="Cucini C."/>
            <person name="Boschi S."/>
            <person name="Funari R."/>
            <person name="Cardaioli E."/>
            <person name="Iannotti N."/>
            <person name="Marturano G."/>
            <person name="Paoli F."/>
            <person name="Bruttini M."/>
            <person name="Carapelli A."/>
            <person name="Frati F."/>
            <person name="Nardi F."/>
        </authorList>
    </citation>
    <scope>NUCLEOTIDE SEQUENCE [LARGE SCALE GENOMIC DNA]</scope>
    <source>
        <strain evidence="13">DMR45628</strain>
    </source>
</reference>
<dbReference type="EMBL" id="JASPKY010000892">
    <property type="protein sequence ID" value="KAK9680471.1"/>
    <property type="molecule type" value="Genomic_DNA"/>
</dbReference>
<dbReference type="GO" id="GO:0006890">
    <property type="term" value="P:retrograde vesicle-mediated transport, Golgi to endoplasmic reticulum"/>
    <property type="evidence" value="ECO:0007669"/>
    <property type="project" value="TreeGrafter"/>
</dbReference>
<evidence type="ECO:0000256" key="2">
    <source>
        <dbReference type="ARBA" id="ARBA00007891"/>
    </source>
</evidence>
<evidence type="ECO:0000256" key="6">
    <source>
        <dbReference type="ARBA" id="ARBA00022824"/>
    </source>
</evidence>
<dbReference type="GO" id="GO:0031201">
    <property type="term" value="C:SNARE complex"/>
    <property type="evidence" value="ECO:0007669"/>
    <property type="project" value="TreeGrafter"/>
</dbReference>
<dbReference type="Pfam" id="PF09753">
    <property type="entry name" value="Use1"/>
    <property type="match status" value="2"/>
</dbReference>
<dbReference type="Proteomes" id="UP001458880">
    <property type="component" value="Unassembled WGS sequence"/>
</dbReference>
<proteinExistence type="inferred from homology"/>
<evidence type="ECO:0000256" key="1">
    <source>
        <dbReference type="ARBA" id="ARBA00004163"/>
    </source>
</evidence>
<gene>
    <name evidence="13" type="ORF">QE152_g39057</name>
</gene>
<evidence type="ECO:0000256" key="5">
    <source>
        <dbReference type="ARBA" id="ARBA00022692"/>
    </source>
</evidence>
<dbReference type="PANTHER" id="PTHR13050:SF7">
    <property type="entry name" value="VESICLE TRANSPORT PROTEIN USE1"/>
    <property type="match status" value="1"/>
</dbReference>
<protein>
    <recommendedName>
        <fullName evidence="3">Vesicle transport protein USE1</fullName>
    </recommendedName>
    <alternativeName>
        <fullName evidence="11">USE1-like protein</fullName>
    </alternativeName>
</protein>
<dbReference type="InterPro" id="IPR019150">
    <property type="entry name" value="Vesicle_transport_protein_Use1"/>
</dbReference>
<feature type="transmembrane region" description="Helical" evidence="12">
    <location>
        <begin position="217"/>
        <end position="236"/>
    </location>
</feature>
<dbReference type="GO" id="GO:0005484">
    <property type="term" value="F:SNAP receptor activity"/>
    <property type="evidence" value="ECO:0007669"/>
    <property type="project" value="TreeGrafter"/>
</dbReference>
<keyword evidence="9 12" id="KW-1133">Transmembrane helix</keyword>
<keyword evidence="5 12" id="KW-0812">Transmembrane</keyword>